<accession>A0ABW3KKX8</accession>
<gene>
    <name evidence="1" type="ORF">ACFQ1C_15220</name>
</gene>
<comment type="caution">
    <text evidence="1">The sequence shown here is derived from an EMBL/GenBank/DDBJ whole genome shotgun (WGS) entry which is preliminary data.</text>
</comment>
<organism evidence="1 2">
    <name type="scientific">Oceanisphaera ostreae</name>
    <dbReference type="NCBI Taxonomy" id="914151"/>
    <lineage>
        <taxon>Bacteria</taxon>
        <taxon>Pseudomonadati</taxon>
        <taxon>Pseudomonadota</taxon>
        <taxon>Gammaproteobacteria</taxon>
        <taxon>Aeromonadales</taxon>
        <taxon>Aeromonadaceae</taxon>
        <taxon>Oceanisphaera</taxon>
    </lineage>
</organism>
<evidence type="ECO:0000313" key="2">
    <source>
        <dbReference type="Proteomes" id="UP001597048"/>
    </source>
</evidence>
<reference evidence="2" key="1">
    <citation type="journal article" date="2019" name="Int. J. Syst. Evol. Microbiol.">
        <title>The Global Catalogue of Microorganisms (GCM) 10K type strain sequencing project: providing services to taxonomists for standard genome sequencing and annotation.</title>
        <authorList>
            <consortium name="The Broad Institute Genomics Platform"/>
            <consortium name="The Broad Institute Genome Sequencing Center for Infectious Disease"/>
            <person name="Wu L."/>
            <person name="Ma J."/>
        </authorList>
    </citation>
    <scope>NUCLEOTIDE SEQUENCE [LARGE SCALE GENOMIC DNA]</scope>
    <source>
        <strain evidence="2">CCUG 60525</strain>
    </source>
</reference>
<evidence type="ECO:0000313" key="1">
    <source>
        <dbReference type="EMBL" id="MFD1009497.1"/>
    </source>
</evidence>
<sequence length="79" mass="8950">MDKDTVQNIIATADNLHKDFDRALKRASTKSEVLKILNGLFGDSVVSEDLIKPWVSMPAYQKPRQLQREIQMNDSMTSA</sequence>
<dbReference type="EMBL" id="JBHTJS010000061">
    <property type="protein sequence ID" value="MFD1009497.1"/>
    <property type="molecule type" value="Genomic_DNA"/>
</dbReference>
<dbReference type="RefSeq" id="WP_379559528.1">
    <property type="nucleotide sequence ID" value="NZ_JBHTJS010000061.1"/>
</dbReference>
<evidence type="ECO:0008006" key="3">
    <source>
        <dbReference type="Google" id="ProtNLM"/>
    </source>
</evidence>
<dbReference type="Proteomes" id="UP001597048">
    <property type="component" value="Unassembled WGS sequence"/>
</dbReference>
<proteinExistence type="predicted"/>
<keyword evidence="2" id="KW-1185">Reference proteome</keyword>
<protein>
    <recommendedName>
        <fullName evidence="3">Transposase</fullName>
    </recommendedName>
</protein>
<name>A0ABW3KKX8_9GAMM</name>